<keyword evidence="4 8" id="KW-0479">Metal-binding</keyword>
<keyword evidence="7 9" id="KW-0503">Monooxygenase</keyword>
<keyword evidence="6 8" id="KW-0408">Iron</keyword>
<reference evidence="10 11" key="1">
    <citation type="journal article" date="2018" name="IMA Fungus">
        <title>IMA Genome-F 9: Draft genome sequence of Annulohypoxylon stygium, Aspergillus mulundensis, Berkeleyomyces basicola (syn. Thielaviopsis basicola), Ceratocystis smalleyi, two Cercospora beticola strains, Coleophoma cylindrospora, Fusarium fracticaudum, Phialophora cf. hyalina, and Morchella septimelata.</title>
        <authorList>
            <person name="Wingfield B.D."/>
            <person name="Bills G.F."/>
            <person name="Dong Y."/>
            <person name="Huang W."/>
            <person name="Nel W.J."/>
            <person name="Swalarsk-Parry B.S."/>
            <person name="Vaghefi N."/>
            <person name="Wilken P.M."/>
            <person name="An Z."/>
            <person name="de Beer Z.W."/>
            <person name="De Vos L."/>
            <person name="Chen L."/>
            <person name="Duong T.A."/>
            <person name="Gao Y."/>
            <person name="Hammerbacher A."/>
            <person name="Kikkert J.R."/>
            <person name="Li Y."/>
            <person name="Li H."/>
            <person name="Li K."/>
            <person name="Li Q."/>
            <person name="Liu X."/>
            <person name="Ma X."/>
            <person name="Naidoo K."/>
            <person name="Pethybridge S.J."/>
            <person name="Sun J."/>
            <person name="Steenkamp E.T."/>
            <person name="van der Nest M.A."/>
            <person name="van Wyk S."/>
            <person name="Wingfield M.J."/>
            <person name="Xiong C."/>
            <person name="Yue Q."/>
            <person name="Zhang X."/>
        </authorList>
    </citation>
    <scope>NUCLEOTIDE SEQUENCE [LARGE SCALE GENOMIC DNA]</scope>
    <source>
        <strain evidence="10 11">DSM 5745</strain>
    </source>
</reference>
<keyword evidence="3 8" id="KW-0349">Heme</keyword>
<keyword evidence="5 9" id="KW-0560">Oxidoreductase</keyword>
<proteinExistence type="inferred from homology"/>
<dbReference type="STRING" id="1810919.A0A3D8RSB6"/>
<dbReference type="GO" id="GO:0020037">
    <property type="term" value="F:heme binding"/>
    <property type="evidence" value="ECO:0007669"/>
    <property type="project" value="InterPro"/>
</dbReference>
<evidence type="ECO:0000256" key="4">
    <source>
        <dbReference type="ARBA" id="ARBA00022723"/>
    </source>
</evidence>
<dbReference type="GO" id="GO:0005506">
    <property type="term" value="F:iron ion binding"/>
    <property type="evidence" value="ECO:0007669"/>
    <property type="project" value="InterPro"/>
</dbReference>
<dbReference type="PANTHER" id="PTHR46300:SF1">
    <property type="entry name" value="P450, PUTATIVE (EUROFUNG)-RELATED"/>
    <property type="match status" value="1"/>
</dbReference>
<comment type="similarity">
    <text evidence="2 9">Belongs to the cytochrome P450 family.</text>
</comment>
<dbReference type="CDD" id="cd11065">
    <property type="entry name" value="CYP64-like"/>
    <property type="match status" value="1"/>
</dbReference>
<dbReference type="InterPro" id="IPR036396">
    <property type="entry name" value="Cyt_P450_sf"/>
</dbReference>
<feature type="binding site" description="axial binding residue" evidence="8">
    <location>
        <position position="418"/>
    </location>
    <ligand>
        <name>heme</name>
        <dbReference type="ChEBI" id="CHEBI:30413"/>
    </ligand>
    <ligandPart>
        <name>Fe</name>
        <dbReference type="ChEBI" id="CHEBI:18248"/>
    </ligandPart>
</feature>
<protein>
    <recommendedName>
        <fullName evidence="12">Cytochrome P450</fullName>
    </recommendedName>
</protein>
<evidence type="ECO:0000256" key="5">
    <source>
        <dbReference type="ARBA" id="ARBA00023002"/>
    </source>
</evidence>
<evidence type="ECO:0000313" key="11">
    <source>
        <dbReference type="Proteomes" id="UP000256690"/>
    </source>
</evidence>
<dbReference type="InterPro" id="IPR050364">
    <property type="entry name" value="Cytochrome_P450_fung"/>
</dbReference>
<evidence type="ECO:0000256" key="1">
    <source>
        <dbReference type="ARBA" id="ARBA00001971"/>
    </source>
</evidence>
<dbReference type="PROSITE" id="PS00086">
    <property type="entry name" value="CYTOCHROME_P450"/>
    <property type="match status" value="1"/>
</dbReference>
<evidence type="ECO:0000256" key="3">
    <source>
        <dbReference type="ARBA" id="ARBA00022617"/>
    </source>
</evidence>
<keyword evidence="11" id="KW-1185">Reference proteome</keyword>
<evidence type="ECO:0000256" key="6">
    <source>
        <dbReference type="ARBA" id="ARBA00023004"/>
    </source>
</evidence>
<organism evidence="10 11">
    <name type="scientific">Aspergillus mulundensis</name>
    <dbReference type="NCBI Taxonomy" id="1810919"/>
    <lineage>
        <taxon>Eukaryota</taxon>
        <taxon>Fungi</taxon>
        <taxon>Dikarya</taxon>
        <taxon>Ascomycota</taxon>
        <taxon>Pezizomycotina</taxon>
        <taxon>Eurotiomycetes</taxon>
        <taxon>Eurotiomycetidae</taxon>
        <taxon>Eurotiales</taxon>
        <taxon>Aspergillaceae</taxon>
        <taxon>Aspergillus</taxon>
        <taxon>Aspergillus subgen. Nidulantes</taxon>
    </lineage>
</organism>
<dbReference type="SUPFAM" id="SSF48264">
    <property type="entry name" value="Cytochrome P450"/>
    <property type="match status" value="1"/>
</dbReference>
<evidence type="ECO:0000313" key="10">
    <source>
        <dbReference type="EMBL" id="RDW76895.1"/>
    </source>
</evidence>
<evidence type="ECO:0000256" key="9">
    <source>
        <dbReference type="RuleBase" id="RU000461"/>
    </source>
</evidence>
<dbReference type="Proteomes" id="UP000256690">
    <property type="component" value="Unassembled WGS sequence"/>
</dbReference>
<dbReference type="GeneID" id="38117257"/>
<evidence type="ECO:0000256" key="7">
    <source>
        <dbReference type="ARBA" id="ARBA00023033"/>
    </source>
</evidence>
<dbReference type="GO" id="GO:0004497">
    <property type="term" value="F:monooxygenase activity"/>
    <property type="evidence" value="ECO:0007669"/>
    <property type="project" value="UniProtKB-KW"/>
</dbReference>
<gene>
    <name evidence="10" type="ORF">DSM5745_06887</name>
</gene>
<evidence type="ECO:0000256" key="8">
    <source>
        <dbReference type="PIRSR" id="PIRSR602401-1"/>
    </source>
</evidence>
<dbReference type="OrthoDB" id="1470350at2759"/>
<accession>A0A3D8RSB6</accession>
<comment type="cofactor">
    <cofactor evidence="1 8">
        <name>heme</name>
        <dbReference type="ChEBI" id="CHEBI:30413"/>
    </cofactor>
</comment>
<dbReference type="GO" id="GO:0016705">
    <property type="term" value="F:oxidoreductase activity, acting on paired donors, with incorporation or reduction of molecular oxygen"/>
    <property type="evidence" value="ECO:0007669"/>
    <property type="project" value="InterPro"/>
</dbReference>
<dbReference type="PRINTS" id="PR00463">
    <property type="entry name" value="EP450I"/>
</dbReference>
<dbReference type="Gene3D" id="1.10.630.10">
    <property type="entry name" value="Cytochrome P450"/>
    <property type="match status" value="1"/>
</dbReference>
<dbReference type="RefSeq" id="XP_026603207.1">
    <property type="nucleotide sequence ID" value="XM_026748903.1"/>
</dbReference>
<dbReference type="InterPro" id="IPR017972">
    <property type="entry name" value="Cyt_P450_CS"/>
</dbReference>
<name>A0A3D8RSB6_9EURO</name>
<evidence type="ECO:0000256" key="2">
    <source>
        <dbReference type="ARBA" id="ARBA00010617"/>
    </source>
</evidence>
<dbReference type="PANTHER" id="PTHR46300">
    <property type="entry name" value="P450, PUTATIVE (EUROFUNG)-RELATED-RELATED"/>
    <property type="match status" value="1"/>
</dbReference>
<dbReference type="InterPro" id="IPR001128">
    <property type="entry name" value="Cyt_P450"/>
</dbReference>
<dbReference type="Pfam" id="PF00067">
    <property type="entry name" value="p450"/>
    <property type="match status" value="1"/>
</dbReference>
<dbReference type="EMBL" id="PVWQ01000007">
    <property type="protein sequence ID" value="RDW76895.1"/>
    <property type="molecule type" value="Genomic_DNA"/>
</dbReference>
<dbReference type="AlphaFoldDB" id="A0A3D8RSB6"/>
<comment type="caution">
    <text evidence="10">The sequence shown here is derived from an EMBL/GenBank/DDBJ whole genome shotgun (WGS) entry which is preliminary data.</text>
</comment>
<sequence length="491" mass="56212">MVFLSPVSVLVLFCVVFTWRYFANRKYSRLPPGPRPWPIIGNIHQVPLRDPWRKVSEWHQQYGPIICFWIGPVPVVVLASMEACHEIFDKRGRIYSSRPQVNFVNQLNGGLQPFLFPYNRALKLHRQIYRVMLDPTATPKYRPREEAETCRLLYELSSKPDDQALVLQRFNPNLSSLMAYGERVQDWGWFARLREGMEAGIRGLYSGGVLVDAIPALNRLPGWASPWKKIADEAFRRKVAALGLVARQGLACETANWTRAVRELKQADEMSWEQFVYSTGELFEVSYMTSYVSLGMFLMICATQPHATRKASEELERVIGPDRLPCFEDLARLPYLAAFIKEVQRWRPVAPLGAPRSVTEDDEYDGYLIPANTTVVANIWAIHMNPAVFEEPETFRPERWLKRPDASLATFGFGRRICPGRHIFADVFAITVARLLWAFTMEPTVDPGTVDASRSAHPGVIFRPVDVGMKFRVRSARHQEAIERAWVALQD</sequence>
<dbReference type="InterPro" id="IPR002401">
    <property type="entry name" value="Cyt_P450_E_grp-I"/>
</dbReference>
<evidence type="ECO:0008006" key="12">
    <source>
        <dbReference type="Google" id="ProtNLM"/>
    </source>
</evidence>